<dbReference type="Ensembl" id="ENSCINT00000033217.1">
    <property type="protein sequence ID" value="ENSCINP00000031116.1"/>
    <property type="gene ID" value="ENSCING00000019108.1"/>
</dbReference>
<organism evidence="1 2">
    <name type="scientific">Ciona intestinalis</name>
    <name type="common">Transparent sea squirt</name>
    <name type="synonym">Ascidia intestinalis</name>
    <dbReference type="NCBI Taxonomy" id="7719"/>
    <lineage>
        <taxon>Eukaryota</taxon>
        <taxon>Metazoa</taxon>
        <taxon>Chordata</taxon>
        <taxon>Tunicata</taxon>
        <taxon>Ascidiacea</taxon>
        <taxon>Phlebobranchia</taxon>
        <taxon>Cionidae</taxon>
        <taxon>Ciona</taxon>
    </lineage>
</organism>
<proteinExistence type="predicted"/>
<dbReference type="EMBL" id="EAAA01001766">
    <property type="status" value="NOT_ANNOTATED_CDS"/>
    <property type="molecule type" value="Genomic_DNA"/>
</dbReference>
<evidence type="ECO:0000313" key="1">
    <source>
        <dbReference type="Ensembl" id="ENSCINP00000031116.1"/>
    </source>
</evidence>
<reference evidence="1" key="2">
    <citation type="journal article" date="2008" name="Genome Biol.">
        <title>Improved genome assembly and evidence-based global gene model set for the chordate Ciona intestinalis: new insight into intron and operon populations.</title>
        <authorList>
            <person name="Satou Y."/>
            <person name="Mineta K."/>
            <person name="Ogasawara M."/>
            <person name="Sasakura Y."/>
            <person name="Shoguchi E."/>
            <person name="Ueno K."/>
            <person name="Yamada L."/>
            <person name="Matsumoto J."/>
            <person name="Wasserscheid J."/>
            <person name="Dewar K."/>
            <person name="Wiley G.B."/>
            <person name="Macmil S.L."/>
            <person name="Roe B.A."/>
            <person name="Zeller R.W."/>
            <person name="Hastings K.E."/>
            <person name="Lemaire P."/>
            <person name="Lindquist E."/>
            <person name="Endo T."/>
            <person name="Hotta K."/>
            <person name="Inaba K."/>
        </authorList>
    </citation>
    <scope>NUCLEOTIDE SEQUENCE [LARGE SCALE GENOMIC DNA]</scope>
    <source>
        <strain evidence="1">wild type</strain>
    </source>
</reference>
<keyword evidence="2" id="KW-1185">Reference proteome</keyword>
<evidence type="ECO:0000313" key="2">
    <source>
        <dbReference type="Proteomes" id="UP000008144"/>
    </source>
</evidence>
<dbReference type="HOGENOM" id="CLU_3350791_0_0_1"/>
<protein>
    <submittedName>
        <fullName evidence="1">Uncharacterized protein</fullName>
    </submittedName>
</protein>
<sequence>MGVFVGNIIPAADSGSCSIDCCYRLFDIWNFCGTLWV</sequence>
<reference evidence="1" key="4">
    <citation type="submission" date="2025-09" db="UniProtKB">
        <authorList>
            <consortium name="Ensembl"/>
        </authorList>
    </citation>
    <scope>IDENTIFICATION</scope>
</reference>
<dbReference type="Proteomes" id="UP000008144">
    <property type="component" value="Chromosome 3"/>
</dbReference>
<accession>H2XN83</accession>
<dbReference type="InParanoid" id="H2XN83"/>
<reference evidence="1" key="3">
    <citation type="submission" date="2025-08" db="UniProtKB">
        <authorList>
            <consortium name="Ensembl"/>
        </authorList>
    </citation>
    <scope>IDENTIFICATION</scope>
</reference>
<dbReference type="AlphaFoldDB" id="H2XN83"/>
<reference evidence="2" key="1">
    <citation type="journal article" date="2002" name="Science">
        <title>The draft genome of Ciona intestinalis: insights into chordate and vertebrate origins.</title>
        <authorList>
            <person name="Dehal P."/>
            <person name="Satou Y."/>
            <person name="Campbell R.K."/>
            <person name="Chapman J."/>
            <person name="Degnan B."/>
            <person name="De Tomaso A."/>
            <person name="Davidson B."/>
            <person name="Di Gregorio A."/>
            <person name="Gelpke M."/>
            <person name="Goodstein D.M."/>
            <person name="Harafuji N."/>
            <person name="Hastings K.E."/>
            <person name="Ho I."/>
            <person name="Hotta K."/>
            <person name="Huang W."/>
            <person name="Kawashima T."/>
            <person name="Lemaire P."/>
            <person name="Martinez D."/>
            <person name="Meinertzhagen I.A."/>
            <person name="Necula S."/>
            <person name="Nonaka M."/>
            <person name="Putnam N."/>
            <person name="Rash S."/>
            <person name="Saiga H."/>
            <person name="Satake M."/>
            <person name="Terry A."/>
            <person name="Yamada L."/>
            <person name="Wang H.G."/>
            <person name="Awazu S."/>
            <person name="Azumi K."/>
            <person name="Boore J."/>
            <person name="Branno M."/>
            <person name="Chin-Bow S."/>
            <person name="DeSantis R."/>
            <person name="Doyle S."/>
            <person name="Francino P."/>
            <person name="Keys D.N."/>
            <person name="Haga S."/>
            <person name="Hayashi H."/>
            <person name="Hino K."/>
            <person name="Imai K.S."/>
            <person name="Inaba K."/>
            <person name="Kano S."/>
            <person name="Kobayashi K."/>
            <person name="Kobayashi M."/>
            <person name="Lee B.I."/>
            <person name="Makabe K.W."/>
            <person name="Manohar C."/>
            <person name="Matassi G."/>
            <person name="Medina M."/>
            <person name="Mochizuki Y."/>
            <person name="Mount S."/>
            <person name="Morishita T."/>
            <person name="Miura S."/>
            <person name="Nakayama A."/>
            <person name="Nishizaka S."/>
            <person name="Nomoto H."/>
            <person name="Ohta F."/>
            <person name="Oishi K."/>
            <person name="Rigoutsos I."/>
            <person name="Sano M."/>
            <person name="Sasaki A."/>
            <person name="Sasakura Y."/>
            <person name="Shoguchi E."/>
            <person name="Shin-i T."/>
            <person name="Spagnuolo A."/>
            <person name="Stainier D."/>
            <person name="Suzuki M.M."/>
            <person name="Tassy O."/>
            <person name="Takatori N."/>
            <person name="Tokuoka M."/>
            <person name="Yagi K."/>
            <person name="Yoshizaki F."/>
            <person name="Wada S."/>
            <person name="Zhang C."/>
            <person name="Hyatt P.D."/>
            <person name="Larimer F."/>
            <person name="Detter C."/>
            <person name="Doggett N."/>
            <person name="Glavina T."/>
            <person name="Hawkins T."/>
            <person name="Richardson P."/>
            <person name="Lucas S."/>
            <person name="Kohara Y."/>
            <person name="Levine M."/>
            <person name="Satoh N."/>
            <person name="Rokhsar D.S."/>
        </authorList>
    </citation>
    <scope>NUCLEOTIDE SEQUENCE [LARGE SCALE GENOMIC DNA]</scope>
</reference>
<name>H2XN83_CIOIN</name>